<keyword evidence="3" id="KW-1185">Reference proteome</keyword>
<sequence>MEGSVLVGGVLVAGLGIFLVGASAWRLEYQRPLPESLLAVHRDRRRWTWIHVWMVAGVLVTSAGLAGLAQILAEPIASALAGMAAAVYVSGGVCWIASIAFRLTVVPWAAERAAADGDVSDGFIVYDRWAGALYCVHMLSAYAASAVLGLAVLQSDPLPTWLGWVGVGWGLAFAIGLVATRFAGPFNPPFWAHLYTAGVGAYLLLH</sequence>
<proteinExistence type="predicted"/>
<dbReference type="RefSeq" id="WP_194697407.1">
    <property type="nucleotide sequence ID" value="NZ_JADKPO010000022.1"/>
</dbReference>
<accession>A0A930VP70</accession>
<keyword evidence="1" id="KW-0812">Transmembrane</keyword>
<dbReference type="Proteomes" id="UP000660668">
    <property type="component" value="Unassembled WGS sequence"/>
</dbReference>
<evidence type="ECO:0000256" key="1">
    <source>
        <dbReference type="SAM" id="Phobius"/>
    </source>
</evidence>
<feature type="transmembrane region" description="Helical" evidence="1">
    <location>
        <begin position="85"/>
        <end position="109"/>
    </location>
</feature>
<keyword evidence="1" id="KW-0472">Membrane</keyword>
<comment type="caution">
    <text evidence="2">The sequence shown here is derived from an EMBL/GenBank/DDBJ whole genome shotgun (WGS) entry which is preliminary data.</text>
</comment>
<dbReference type="AlphaFoldDB" id="A0A930VP70"/>
<organism evidence="2 3">
    <name type="scientific">Nocardioides agariphilus</name>
    <dbReference type="NCBI Taxonomy" id="433664"/>
    <lineage>
        <taxon>Bacteria</taxon>
        <taxon>Bacillati</taxon>
        <taxon>Actinomycetota</taxon>
        <taxon>Actinomycetes</taxon>
        <taxon>Propionibacteriales</taxon>
        <taxon>Nocardioidaceae</taxon>
        <taxon>Nocardioides</taxon>
    </lineage>
</organism>
<protein>
    <submittedName>
        <fullName evidence="2">Uncharacterized protein</fullName>
    </submittedName>
</protein>
<feature type="transmembrane region" description="Helical" evidence="1">
    <location>
        <begin position="48"/>
        <end position="73"/>
    </location>
</feature>
<keyword evidence="1" id="KW-1133">Transmembrane helix</keyword>
<evidence type="ECO:0000313" key="3">
    <source>
        <dbReference type="Proteomes" id="UP000660668"/>
    </source>
</evidence>
<reference evidence="2" key="1">
    <citation type="submission" date="2020-11" db="EMBL/GenBank/DDBJ databases">
        <title>Nocardioides cynanchi sp. nov., isolated from soil of rhizosphere of Cynanchum wilfordii.</title>
        <authorList>
            <person name="Lee J.-S."/>
            <person name="Suh M.K."/>
            <person name="Kim J.-S."/>
        </authorList>
    </citation>
    <scope>NUCLEOTIDE SEQUENCE</scope>
    <source>
        <strain evidence="2">KCTC 19276</strain>
    </source>
</reference>
<gene>
    <name evidence="2" type="ORF">ISU10_15955</name>
</gene>
<feature type="transmembrane region" description="Helical" evidence="1">
    <location>
        <begin position="160"/>
        <end position="183"/>
    </location>
</feature>
<feature type="transmembrane region" description="Helical" evidence="1">
    <location>
        <begin position="129"/>
        <end position="153"/>
    </location>
</feature>
<evidence type="ECO:0000313" key="2">
    <source>
        <dbReference type="EMBL" id="MBF4769261.1"/>
    </source>
</evidence>
<dbReference type="EMBL" id="JADKPO010000022">
    <property type="protein sequence ID" value="MBF4769261.1"/>
    <property type="molecule type" value="Genomic_DNA"/>
</dbReference>
<name>A0A930VP70_9ACTN</name>